<evidence type="ECO:0000256" key="1">
    <source>
        <dbReference type="ARBA" id="ARBA00008025"/>
    </source>
</evidence>
<dbReference type="GO" id="GO:0012505">
    <property type="term" value="C:endomembrane system"/>
    <property type="evidence" value="ECO:0007669"/>
    <property type="project" value="UniProtKB-SubCell"/>
</dbReference>
<dbReference type="InterPro" id="IPR042855">
    <property type="entry name" value="V_SNARE_CC"/>
</dbReference>
<protein>
    <submittedName>
        <fullName evidence="7">Vesicle-associated membrane protein 5</fullName>
    </submittedName>
</protein>
<dbReference type="PRINTS" id="PR00219">
    <property type="entry name" value="SYNAPTOBREVN"/>
</dbReference>
<evidence type="ECO:0000256" key="5">
    <source>
        <dbReference type="SAM" id="Phobius"/>
    </source>
</evidence>
<dbReference type="GO" id="GO:0016192">
    <property type="term" value="P:vesicle-mediated transport"/>
    <property type="evidence" value="ECO:0007669"/>
    <property type="project" value="InterPro"/>
</dbReference>
<proteinExistence type="inferred from homology"/>
<dbReference type="EMBL" id="JAICCE010000022">
    <property type="protein sequence ID" value="KAG9261470.1"/>
    <property type="molecule type" value="Genomic_DNA"/>
</dbReference>
<evidence type="ECO:0000256" key="3">
    <source>
        <dbReference type="PROSITE-ProRule" id="PRU00290"/>
    </source>
</evidence>
<reference evidence="7 8" key="1">
    <citation type="submission" date="2021-07" db="EMBL/GenBank/DDBJ databases">
        <authorList>
            <person name="Imarazene B."/>
            <person name="Zahm M."/>
            <person name="Klopp C."/>
            <person name="Cabau C."/>
            <person name="Beille S."/>
            <person name="Jouanno E."/>
            <person name="Castinel A."/>
            <person name="Lluch J."/>
            <person name="Gil L."/>
            <person name="Kuchtly C."/>
            <person name="Lopez Roques C."/>
            <person name="Donnadieu C."/>
            <person name="Parrinello H."/>
            <person name="Journot L."/>
            <person name="Du K."/>
            <person name="Schartl M."/>
            <person name="Retaux S."/>
            <person name="Guiguen Y."/>
        </authorList>
    </citation>
    <scope>NUCLEOTIDE SEQUENCE [LARGE SCALE GENOMIC DNA]</scope>
    <source>
        <strain evidence="7">Pach_M1</strain>
        <tissue evidence="7">Testis</tissue>
    </source>
</reference>
<gene>
    <name evidence="7" type="primary">VAMP5</name>
    <name evidence="7" type="ORF">AMEX_G25009</name>
</gene>
<evidence type="ECO:0000256" key="2">
    <source>
        <dbReference type="ARBA" id="ARBA00046280"/>
    </source>
</evidence>
<dbReference type="PROSITE" id="PS50892">
    <property type="entry name" value="V_SNARE"/>
    <property type="match status" value="1"/>
</dbReference>
<dbReference type="OrthoDB" id="190375at2759"/>
<feature type="transmembrane region" description="Helical" evidence="5">
    <location>
        <begin position="89"/>
        <end position="110"/>
    </location>
</feature>
<evidence type="ECO:0000313" key="7">
    <source>
        <dbReference type="EMBL" id="KAG9261470.1"/>
    </source>
</evidence>
<dbReference type="Proteomes" id="UP000752171">
    <property type="component" value="Unassembled WGS sequence"/>
</dbReference>
<feature type="compositionally biased region" description="Polar residues" evidence="4">
    <location>
        <begin position="1"/>
        <end position="17"/>
    </location>
</feature>
<comment type="subcellular location">
    <subcellularLocation>
        <location evidence="2">Endomembrane system</location>
        <topology evidence="2">Single-pass type IV membrane protein</topology>
    </subcellularLocation>
</comment>
<keyword evidence="5" id="KW-0812">Transmembrane</keyword>
<dbReference type="PIRSF" id="PIRSF005409">
    <property type="entry name" value="Synaptobrevin_euk"/>
    <property type="match status" value="1"/>
</dbReference>
<keyword evidence="5" id="KW-0472">Membrane</keyword>
<keyword evidence="3" id="KW-0175">Coiled coil</keyword>
<dbReference type="PANTHER" id="PTHR45701">
    <property type="entry name" value="SYNAPTOBREVIN FAMILY MEMBER"/>
    <property type="match status" value="1"/>
</dbReference>
<feature type="region of interest" description="Disordered" evidence="4">
    <location>
        <begin position="1"/>
        <end position="26"/>
    </location>
</feature>
<comment type="caution">
    <text evidence="7">The sequence shown here is derived from an EMBL/GenBank/DDBJ whole genome shotgun (WGS) entry which is preliminary data.</text>
</comment>
<accession>A0A8T2KP84</accession>
<keyword evidence="5" id="KW-1133">Transmembrane helix</keyword>
<evidence type="ECO:0000256" key="4">
    <source>
        <dbReference type="SAM" id="MobiDB-lite"/>
    </source>
</evidence>
<sequence length="120" mass="13356">MKTGPTDPNTTQGLSTEENGESRLKQAREDVDEVKIIMLDNMNKAREREGKLGELENRADELEKKSKVFCKTAVQVKQKKRWENMKLKWIAVGISAVVIVILIIVLAIIFGSGSGVKNAT</sequence>
<dbReference type="Pfam" id="PF00957">
    <property type="entry name" value="Synaptobrevin"/>
    <property type="match status" value="1"/>
</dbReference>
<dbReference type="InterPro" id="IPR016444">
    <property type="entry name" value="Synaptobrevin/VAMP"/>
</dbReference>
<comment type="similarity">
    <text evidence="1">Belongs to the synaptobrevin family.</text>
</comment>
<dbReference type="InterPro" id="IPR001388">
    <property type="entry name" value="Synaptobrevin-like"/>
</dbReference>
<dbReference type="SUPFAM" id="SSF58038">
    <property type="entry name" value="SNARE fusion complex"/>
    <property type="match status" value="1"/>
</dbReference>
<evidence type="ECO:0000259" key="6">
    <source>
        <dbReference type="PROSITE" id="PS50892"/>
    </source>
</evidence>
<dbReference type="GO" id="GO:0016020">
    <property type="term" value="C:membrane"/>
    <property type="evidence" value="ECO:0007669"/>
    <property type="project" value="InterPro"/>
</dbReference>
<dbReference type="AlphaFoldDB" id="A0A8T2KP84"/>
<name>A0A8T2KP84_ASTMX</name>
<dbReference type="Gene3D" id="1.20.5.110">
    <property type="match status" value="1"/>
</dbReference>
<evidence type="ECO:0000313" key="8">
    <source>
        <dbReference type="Proteomes" id="UP000752171"/>
    </source>
</evidence>
<feature type="domain" description="V-SNARE coiled-coil homology" evidence="6">
    <location>
        <begin position="23"/>
        <end position="83"/>
    </location>
</feature>
<organism evidence="7 8">
    <name type="scientific">Astyanax mexicanus</name>
    <name type="common">Blind cave fish</name>
    <name type="synonym">Astyanax fasciatus mexicanus</name>
    <dbReference type="NCBI Taxonomy" id="7994"/>
    <lineage>
        <taxon>Eukaryota</taxon>
        <taxon>Metazoa</taxon>
        <taxon>Chordata</taxon>
        <taxon>Craniata</taxon>
        <taxon>Vertebrata</taxon>
        <taxon>Euteleostomi</taxon>
        <taxon>Actinopterygii</taxon>
        <taxon>Neopterygii</taxon>
        <taxon>Teleostei</taxon>
        <taxon>Ostariophysi</taxon>
        <taxon>Characiformes</taxon>
        <taxon>Characoidei</taxon>
        <taxon>Acestrorhamphidae</taxon>
        <taxon>Acestrorhamphinae</taxon>
        <taxon>Astyanax</taxon>
    </lineage>
</organism>